<reference evidence="1 2" key="1">
    <citation type="submission" date="2018-03" db="EMBL/GenBank/DDBJ databases">
        <title>Genomic Encyclopedia of Archaeal and Bacterial Type Strains, Phase II (KMG-II): from individual species to whole genera.</title>
        <authorList>
            <person name="Goeker M."/>
        </authorList>
    </citation>
    <scope>NUCLEOTIDE SEQUENCE [LARGE SCALE GENOMIC DNA]</scope>
    <source>
        <strain evidence="1 2">DSM 24859</strain>
    </source>
</reference>
<dbReference type="AlphaFoldDB" id="A0A2P8H851"/>
<dbReference type="RefSeq" id="WP_106531532.1">
    <property type="nucleotide sequence ID" value="NZ_PYAW01000013.1"/>
</dbReference>
<dbReference type="Proteomes" id="UP000240971">
    <property type="component" value="Unassembled WGS sequence"/>
</dbReference>
<evidence type="ECO:0000313" key="2">
    <source>
        <dbReference type="Proteomes" id="UP000240971"/>
    </source>
</evidence>
<dbReference type="EMBL" id="PYAW01000013">
    <property type="protein sequence ID" value="PSL42392.1"/>
    <property type="molecule type" value="Genomic_DNA"/>
</dbReference>
<organism evidence="1 2">
    <name type="scientific">Chitinophaga niastensis</name>
    <dbReference type="NCBI Taxonomy" id="536980"/>
    <lineage>
        <taxon>Bacteria</taxon>
        <taxon>Pseudomonadati</taxon>
        <taxon>Bacteroidota</taxon>
        <taxon>Chitinophagia</taxon>
        <taxon>Chitinophagales</taxon>
        <taxon>Chitinophagaceae</taxon>
        <taxon>Chitinophaga</taxon>
    </lineage>
</organism>
<comment type="caution">
    <text evidence="1">The sequence shown here is derived from an EMBL/GenBank/DDBJ whole genome shotgun (WGS) entry which is preliminary data.</text>
</comment>
<proteinExistence type="predicted"/>
<sequence length="675" mass="77410">MSDNFLESNFGGDIAVNREIQTFIQTLATSKALRFGLAGYTGKFPEMAASGMITKAQYFSQGLEGTYTNDPRIMYGFYKYFSSVFGYTLAADGAAIQKFAHQVGDYFHAQAPQGVSELVNALTRFLIDNARLGYRLDLTTYALTLQHSTEQERFFEFFNVYFDVTLSANDNFESVWEVCRHFALQIGVPKGYDMVWRNLTQFIHSWVDSHKARLPDIRAIAEQEQTESALKVLYLELLLKICQEGTLSIEEIIDWLDQEHTQERALHLLSAQPVVEPQLRQRLLDKLIGLQVATEQKTQRLRLYLKMLEDSAAAPPTFKTQLIKEIRAHFYDLEIMDLSVSLRLLGGCTAEPEARYGILEEVLQGEQFKPEYLANSMDIFFIFNKEVKLFFRFIRAACLQMLSAQNVQKAMEGPIHMYQSEMLQDFERETILLCIDSEGHCRWLGQDLLFSEFALEKPASLTYDIAQLDILQQYKLVISLLNQFRPINHTVPIVLRLLDSPSEIIRELITCKLEELIPAYRYEVIEQVKNALADTHPQKASLLARLEEVWAELTDILEKKRAIKELDPLLAETAQIRTYNRAKTGVSRQIAKKARKEHRGISSMVKHTQVARGAGTVMPDGTVSPMISHSVSYSLPRTIFITPERNDYEMRLLFSTNWDKDFEEWQQTILSSGSI</sequence>
<keyword evidence="2" id="KW-1185">Reference proteome</keyword>
<dbReference type="OrthoDB" id="1252358at2"/>
<protein>
    <submittedName>
        <fullName evidence="1">Uncharacterized protein</fullName>
    </submittedName>
</protein>
<gene>
    <name evidence="1" type="ORF">CLV51_11330</name>
</gene>
<accession>A0A2P8H851</accession>
<evidence type="ECO:0000313" key="1">
    <source>
        <dbReference type="EMBL" id="PSL42392.1"/>
    </source>
</evidence>
<name>A0A2P8H851_CHINA</name>